<keyword evidence="2" id="KW-1185">Reference proteome</keyword>
<gene>
    <name evidence="1" type="ORF">E3T27_01690</name>
</gene>
<evidence type="ECO:0000313" key="1">
    <source>
        <dbReference type="EMBL" id="TFD28632.1"/>
    </source>
</evidence>
<sequence length="78" mass="8654">MTVTSAADLYELENTNNADYPFTPATPHELLDADATRDLWNHGFRVFGAYGRDELVGATLNTHRDRHAETECTSVLAS</sequence>
<dbReference type="RefSeq" id="WP_134571368.1">
    <property type="nucleotide sequence ID" value="NZ_SOGT01000002.1"/>
</dbReference>
<comment type="caution">
    <text evidence="1">The sequence shown here is derived from an EMBL/GenBank/DDBJ whole genome shotgun (WGS) entry which is preliminary data.</text>
</comment>
<organism evidence="1 2">
    <name type="scientific">Cryobacterium lyxosi</name>
    <dbReference type="NCBI Taxonomy" id="1259228"/>
    <lineage>
        <taxon>Bacteria</taxon>
        <taxon>Bacillati</taxon>
        <taxon>Actinomycetota</taxon>
        <taxon>Actinomycetes</taxon>
        <taxon>Micrococcales</taxon>
        <taxon>Microbacteriaceae</taxon>
        <taxon>Cryobacterium</taxon>
    </lineage>
</organism>
<dbReference type="AlphaFoldDB" id="A0A4R8ZK52"/>
<accession>A0A4R8ZK52</accession>
<reference evidence="1 2" key="1">
    <citation type="submission" date="2019-03" db="EMBL/GenBank/DDBJ databases">
        <title>Genomics of glacier-inhabiting Cryobacterium strains.</title>
        <authorList>
            <person name="Liu Q."/>
            <person name="Xin Y.-H."/>
        </authorList>
    </citation>
    <scope>NUCLEOTIDE SEQUENCE [LARGE SCALE GENOMIC DNA]</scope>
    <source>
        <strain evidence="1 2">TMT1-1</strain>
    </source>
</reference>
<dbReference type="EMBL" id="SOGT01000002">
    <property type="protein sequence ID" value="TFD28632.1"/>
    <property type="molecule type" value="Genomic_DNA"/>
</dbReference>
<proteinExistence type="predicted"/>
<protein>
    <submittedName>
        <fullName evidence="1">Uncharacterized protein</fullName>
    </submittedName>
</protein>
<evidence type="ECO:0000313" key="2">
    <source>
        <dbReference type="Proteomes" id="UP000298424"/>
    </source>
</evidence>
<dbReference type="Proteomes" id="UP000298424">
    <property type="component" value="Unassembled WGS sequence"/>
</dbReference>
<name>A0A4R8ZK52_9MICO</name>
<dbReference type="OrthoDB" id="4821781at2"/>